<gene>
    <name evidence="1" type="ORF">LJ656_00400</name>
</gene>
<evidence type="ECO:0008006" key="3">
    <source>
        <dbReference type="Google" id="ProtNLM"/>
    </source>
</evidence>
<protein>
    <recommendedName>
        <fullName evidence="3">Cellulose biosynthesis protein BcsR</fullName>
    </recommendedName>
</protein>
<organism evidence="1 2">
    <name type="scientific">Paraburkholderia sejongensis</name>
    <dbReference type="NCBI Taxonomy" id="2886946"/>
    <lineage>
        <taxon>Bacteria</taxon>
        <taxon>Pseudomonadati</taxon>
        <taxon>Pseudomonadota</taxon>
        <taxon>Betaproteobacteria</taxon>
        <taxon>Burkholderiales</taxon>
        <taxon>Burkholderiaceae</taxon>
        <taxon>Paraburkholderia</taxon>
    </lineage>
</organism>
<sequence>MKTGNAVKDNGRGGWPLDDISGLAQRLPEVEPRRYFDAQAQDAYRQALLKWPVLARLMTLLPADGDEGEGGAPNVAVDVAQGLNETA</sequence>
<proteinExistence type="predicted"/>
<keyword evidence="2" id="KW-1185">Reference proteome</keyword>
<reference evidence="1 2" key="1">
    <citation type="submission" date="2021-11" db="EMBL/GenBank/DDBJ databases">
        <authorList>
            <person name="Oh E.-T."/>
            <person name="Kim S.-B."/>
        </authorList>
    </citation>
    <scope>NUCLEOTIDE SEQUENCE [LARGE SCALE GENOMIC DNA]</scope>
    <source>
        <strain evidence="1 2">MMS20-SJTR3</strain>
    </source>
</reference>
<dbReference type="Proteomes" id="UP001431019">
    <property type="component" value="Unassembled WGS sequence"/>
</dbReference>
<dbReference type="EMBL" id="JAJITD010000001">
    <property type="protein sequence ID" value="MCC8391033.1"/>
    <property type="molecule type" value="Genomic_DNA"/>
</dbReference>
<accession>A0ABS8JMU0</accession>
<dbReference type="RefSeq" id="WP_230507251.1">
    <property type="nucleotide sequence ID" value="NZ_JAJITD010000001.1"/>
</dbReference>
<evidence type="ECO:0000313" key="1">
    <source>
        <dbReference type="EMBL" id="MCC8391033.1"/>
    </source>
</evidence>
<name>A0ABS8JMU0_9BURK</name>
<evidence type="ECO:0000313" key="2">
    <source>
        <dbReference type="Proteomes" id="UP001431019"/>
    </source>
</evidence>
<comment type="caution">
    <text evidence="1">The sequence shown here is derived from an EMBL/GenBank/DDBJ whole genome shotgun (WGS) entry which is preliminary data.</text>
</comment>